<feature type="compositionally biased region" description="Polar residues" evidence="2">
    <location>
        <begin position="411"/>
        <end position="444"/>
    </location>
</feature>
<protein>
    <submittedName>
        <fullName evidence="3">Uncharacterized protein</fullName>
    </submittedName>
</protein>
<feature type="region of interest" description="Disordered" evidence="2">
    <location>
        <begin position="411"/>
        <end position="474"/>
    </location>
</feature>
<dbReference type="OrthoDB" id="6359887at2759"/>
<evidence type="ECO:0000313" key="3">
    <source>
        <dbReference type="EMBL" id="CAE1266995.1"/>
    </source>
</evidence>
<evidence type="ECO:0000256" key="2">
    <source>
        <dbReference type="SAM" id="MobiDB-lite"/>
    </source>
</evidence>
<accession>A0A812CEH4</accession>
<dbReference type="EMBL" id="CAHIKZ030001524">
    <property type="protein sequence ID" value="CAE1266995.1"/>
    <property type="molecule type" value="Genomic_DNA"/>
</dbReference>
<feature type="compositionally biased region" description="Polar residues" evidence="2">
    <location>
        <begin position="461"/>
        <end position="474"/>
    </location>
</feature>
<feature type="coiled-coil region" evidence="1">
    <location>
        <begin position="316"/>
        <end position="347"/>
    </location>
</feature>
<evidence type="ECO:0000256" key="1">
    <source>
        <dbReference type="SAM" id="Coils"/>
    </source>
</evidence>
<keyword evidence="4" id="KW-1185">Reference proteome</keyword>
<organism evidence="3 4">
    <name type="scientific">Acanthosepion pharaonis</name>
    <name type="common">Pharaoh cuttlefish</name>
    <name type="synonym">Sepia pharaonis</name>
    <dbReference type="NCBI Taxonomy" id="158019"/>
    <lineage>
        <taxon>Eukaryota</taxon>
        <taxon>Metazoa</taxon>
        <taxon>Spiralia</taxon>
        <taxon>Lophotrochozoa</taxon>
        <taxon>Mollusca</taxon>
        <taxon>Cephalopoda</taxon>
        <taxon>Coleoidea</taxon>
        <taxon>Decapodiformes</taxon>
        <taxon>Sepiida</taxon>
        <taxon>Sepiina</taxon>
        <taxon>Sepiidae</taxon>
        <taxon>Acanthosepion</taxon>
    </lineage>
</organism>
<dbReference type="AlphaFoldDB" id="A0A812CEH4"/>
<comment type="caution">
    <text evidence="3">The sequence shown here is derived from an EMBL/GenBank/DDBJ whole genome shotgun (WGS) entry which is preliminary data.</text>
</comment>
<reference evidence="3" key="1">
    <citation type="submission" date="2021-01" db="EMBL/GenBank/DDBJ databases">
        <authorList>
            <person name="Li R."/>
            <person name="Bekaert M."/>
        </authorList>
    </citation>
    <scope>NUCLEOTIDE SEQUENCE</scope>
    <source>
        <strain evidence="3">Farmed</strain>
    </source>
</reference>
<feature type="compositionally biased region" description="Polar residues" evidence="2">
    <location>
        <begin position="375"/>
        <end position="385"/>
    </location>
</feature>
<name>A0A812CEH4_ACAPH</name>
<keyword evidence="1" id="KW-0175">Coiled coil</keyword>
<proteinExistence type="predicted"/>
<gene>
    <name evidence="3" type="ORF">SPHA_35447</name>
</gene>
<evidence type="ECO:0000313" key="4">
    <source>
        <dbReference type="Proteomes" id="UP000597762"/>
    </source>
</evidence>
<sequence length="626" mass="70858">MSELVREISRKNAAAIRNAVRLEKLKQLQKLADNINMEDEDRKEILKRKNKLKAVYRHNAALERLHDSQVRKYVHDNKHIIARKAALEKEKDRAAQIASLPKPSQGILQAVQQKVCPVSIRNENMNQDEIYYPVTTMVKRHHNESVEDGRKAALIQEERLDEQLHHARSLAVEREQVAQIRFKKAIDKELLNRKQVFLPPYKRAEALQDKQRIMEEEFEQFYVGDQMEISDSLTEVLSNMERVERRQGSLLDETSSATMPVANVVQKMEQIQKHLQQISLTEDDTHQEVLAKPEETKDMASEDPSSFQPPTIAFHLKKQITEVLEQKKRIQEQKKQLEDRLQQFDKTSLGGYIFNPHGLPRPSSDLSEALVHTPADSSNDISQNGSKAASSSFATSSPLLSEVKDFDTSVQPPTAFTASRGNLSSELQESNNDKVPQPKSSKTWAQILLEKSQLRSDSDTETSPNILQVSNGTYNSQMPLPASAESDSTVLRNFFFDTTGTQFINPKAISQDDQKAMQCTIQTQKFLSLKVSSQMSSSLPSASPLDGKDTIKLDHSMIPEPLPQKSALILPVIHDQSQSNKSSPVSSENLSLTQYSYTSPEICNEETLPAPTWIDDYFTENKEALR</sequence>
<dbReference type="Proteomes" id="UP000597762">
    <property type="component" value="Unassembled WGS sequence"/>
</dbReference>
<feature type="region of interest" description="Disordered" evidence="2">
    <location>
        <begin position="374"/>
        <end position="393"/>
    </location>
</feature>